<dbReference type="PANTHER" id="PTHR43820">
    <property type="entry name" value="HIGH-AFFINITY BRANCHED-CHAIN AMINO ACID TRANSPORT ATP-BINDING PROTEIN LIVF"/>
    <property type="match status" value="1"/>
</dbReference>
<comment type="similarity">
    <text evidence="1">Belongs to the ABC transporter superfamily.</text>
</comment>
<evidence type="ECO:0000256" key="4">
    <source>
        <dbReference type="ARBA" id="ARBA00022840"/>
    </source>
</evidence>
<evidence type="ECO:0000256" key="3">
    <source>
        <dbReference type="ARBA" id="ARBA00022741"/>
    </source>
</evidence>
<dbReference type="RefSeq" id="WP_316429791.1">
    <property type="nucleotide sequence ID" value="NZ_CP053586.1"/>
</dbReference>
<dbReference type="AlphaFoldDB" id="A0AA96WKY9"/>
<dbReference type="SUPFAM" id="SSF52540">
    <property type="entry name" value="P-loop containing nucleoside triphosphate hydrolases"/>
    <property type="match status" value="1"/>
</dbReference>
<dbReference type="PROSITE" id="PS50893">
    <property type="entry name" value="ABC_TRANSPORTER_2"/>
    <property type="match status" value="1"/>
</dbReference>
<dbReference type="CDD" id="cd03224">
    <property type="entry name" value="ABC_TM1139_LivF_branched"/>
    <property type="match status" value="1"/>
</dbReference>
<dbReference type="Gene3D" id="3.40.50.300">
    <property type="entry name" value="P-loop containing nucleotide triphosphate hydrolases"/>
    <property type="match status" value="1"/>
</dbReference>
<dbReference type="EMBL" id="CP053586">
    <property type="protein sequence ID" value="WNZ24141.1"/>
    <property type="molecule type" value="Genomic_DNA"/>
</dbReference>
<dbReference type="InterPro" id="IPR003439">
    <property type="entry name" value="ABC_transporter-like_ATP-bd"/>
</dbReference>
<dbReference type="InterPro" id="IPR052156">
    <property type="entry name" value="BCAA_Transport_ATP-bd_LivF"/>
</dbReference>
<gene>
    <name evidence="7" type="ORF">HJG54_15595</name>
</gene>
<dbReference type="PROSITE" id="PS00211">
    <property type="entry name" value="ABC_TRANSPORTER_1"/>
    <property type="match status" value="1"/>
</dbReference>
<keyword evidence="5" id="KW-0029">Amino-acid transport</keyword>
<evidence type="ECO:0000256" key="5">
    <source>
        <dbReference type="ARBA" id="ARBA00022970"/>
    </source>
</evidence>
<name>A0AA96WKY9_9CYAN</name>
<evidence type="ECO:0000313" key="7">
    <source>
        <dbReference type="EMBL" id="WNZ24141.1"/>
    </source>
</evidence>
<dbReference type="InterPro" id="IPR003593">
    <property type="entry name" value="AAA+_ATPase"/>
</dbReference>
<dbReference type="PANTHER" id="PTHR43820:SF5">
    <property type="entry name" value="HIGH-AFFINITY BRANCHED-CHAIN AMINO ACID TRANSPORT ATP-BINDING PROTEIN"/>
    <property type="match status" value="1"/>
</dbReference>
<keyword evidence="4 7" id="KW-0067">ATP-binding</keyword>
<dbReference type="SMART" id="SM00382">
    <property type="entry name" value="AAA"/>
    <property type="match status" value="1"/>
</dbReference>
<dbReference type="GO" id="GO:0016887">
    <property type="term" value="F:ATP hydrolysis activity"/>
    <property type="evidence" value="ECO:0007669"/>
    <property type="project" value="InterPro"/>
</dbReference>
<dbReference type="InterPro" id="IPR017871">
    <property type="entry name" value="ABC_transporter-like_CS"/>
</dbReference>
<keyword evidence="3" id="KW-0547">Nucleotide-binding</keyword>
<accession>A0AA96WKY9</accession>
<dbReference type="GO" id="GO:0015658">
    <property type="term" value="F:branched-chain amino acid transmembrane transporter activity"/>
    <property type="evidence" value="ECO:0007669"/>
    <property type="project" value="TreeGrafter"/>
</dbReference>
<keyword evidence="2" id="KW-0813">Transport</keyword>
<protein>
    <submittedName>
        <fullName evidence="7">ABC transporter ATP-binding protein</fullName>
    </submittedName>
</protein>
<dbReference type="GO" id="GO:0015807">
    <property type="term" value="P:L-amino acid transport"/>
    <property type="evidence" value="ECO:0007669"/>
    <property type="project" value="TreeGrafter"/>
</dbReference>
<sequence length="235" mass="25985">MLITKDLSAGYGKTVILRNINIEVHPGEIVAIIGRNGVGKTTLIKSVIGLIKPLIGNIYFKDHKITSLEAYKRARLGIGYVPQGRGIFPKLSVEENLLIGKLINSHSNINQNKSPQSAYSYFPRLQERQSQKAETMSGGEQSMLAIARALIGQPDLLLLDEPSEGVQPNVVAQIGSIIEQINREIELTVLLVEQNLDLIQHIAHRCYVMDKGNIVASLERSELADQQQLIKFLAI</sequence>
<dbReference type="Pfam" id="PF00005">
    <property type="entry name" value="ABC_tran"/>
    <property type="match status" value="1"/>
</dbReference>
<proteinExistence type="inferred from homology"/>
<evidence type="ECO:0000259" key="6">
    <source>
        <dbReference type="PROSITE" id="PS50893"/>
    </source>
</evidence>
<feature type="domain" description="ABC transporter" evidence="6">
    <location>
        <begin position="2"/>
        <end position="233"/>
    </location>
</feature>
<evidence type="ECO:0000256" key="1">
    <source>
        <dbReference type="ARBA" id="ARBA00005417"/>
    </source>
</evidence>
<dbReference type="InterPro" id="IPR027417">
    <property type="entry name" value="P-loop_NTPase"/>
</dbReference>
<evidence type="ECO:0000256" key="2">
    <source>
        <dbReference type="ARBA" id="ARBA00022448"/>
    </source>
</evidence>
<dbReference type="GO" id="GO:0005524">
    <property type="term" value="F:ATP binding"/>
    <property type="evidence" value="ECO:0007669"/>
    <property type="project" value="UniProtKB-KW"/>
</dbReference>
<reference evidence="7" key="1">
    <citation type="submission" date="2020-05" db="EMBL/GenBank/DDBJ databases">
        <authorList>
            <person name="Zhu T."/>
            <person name="Keshari N."/>
            <person name="Lu X."/>
        </authorList>
    </citation>
    <scope>NUCLEOTIDE SEQUENCE</scope>
    <source>
        <strain evidence="7">NK1-12</strain>
    </source>
</reference>
<organism evidence="7">
    <name type="scientific">Leptolyngbya sp. NK1-12</name>
    <dbReference type="NCBI Taxonomy" id="2547451"/>
    <lineage>
        <taxon>Bacteria</taxon>
        <taxon>Bacillati</taxon>
        <taxon>Cyanobacteriota</taxon>
        <taxon>Cyanophyceae</taxon>
        <taxon>Leptolyngbyales</taxon>
        <taxon>Leptolyngbyaceae</taxon>
        <taxon>Leptolyngbya group</taxon>
        <taxon>Leptolyngbya</taxon>
    </lineage>
</organism>